<proteinExistence type="predicted"/>
<dbReference type="EMBL" id="BMAV01023458">
    <property type="protein sequence ID" value="GFY79201.1"/>
    <property type="molecule type" value="Genomic_DNA"/>
</dbReference>
<protein>
    <submittedName>
        <fullName evidence="2">Uncharacterized protein</fullName>
    </submittedName>
</protein>
<sequence>MSARGLRSSRDGDAAARIVFPSRGPLMIRGPESQWQTIDSCPTYKRTASSRVLLRRGETGCPGWGVPSSSTSSFTRVGRWQHWPLSHTGSLPRRRATTLAKDSPSWTNRAVCPPSHLGCPDPDPTTTGRAPREAARL</sequence>
<evidence type="ECO:0000256" key="1">
    <source>
        <dbReference type="SAM" id="MobiDB-lite"/>
    </source>
</evidence>
<gene>
    <name evidence="2" type="ORF">TNIN_421921</name>
</gene>
<evidence type="ECO:0000313" key="2">
    <source>
        <dbReference type="EMBL" id="GFY79201.1"/>
    </source>
</evidence>
<dbReference type="OrthoDB" id="10527645at2759"/>
<dbReference type="Proteomes" id="UP000886998">
    <property type="component" value="Unassembled WGS sequence"/>
</dbReference>
<dbReference type="AlphaFoldDB" id="A0A8X6YXT1"/>
<organism evidence="2 3">
    <name type="scientific">Trichonephila inaurata madagascariensis</name>
    <dbReference type="NCBI Taxonomy" id="2747483"/>
    <lineage>
        <taxon>Eukaryota</taxon>
        <taxon>Metazoa</taxon>
        <taxon>Ecdysozoa</taxon>
        <taxon>Arthropoda</taxon>
        <taxon>Chelicerata</taxon>
        <taxon>Arachnida</taxon>
        <taxon>Araneae</taxon>
        <taxon>Araneomorphae</taxon>
        <taxon>Entelegynae</taxon>
        <taxon>Araneoidea</taxon>
        <taxon>Nephilidae</taxon>
        <taxon>Trichonephila</taxon>
        <taxon>Trichonephila inaurata</taxon>
    </lineage>
</organism>
<comment type="caution">
    <text evidence="2">The sequence shown here is derived from an EMBL/GenBank/DDBJ whole genome shotgun (WGS) entry which is preliminary data.</text>
</comment>
<keyword evidence="3" id="KW-1185">Reference proteome</keyword>
<feature type="region of interest" description="Disordered" evidence="1">
    <location>
        <begin position="86"/>
        <end position="137"/>
    </location>
</feature>
<evidence type="ECO:0000313" key="3">
    <source>
        <dbReference type="Proteomes" id="UP000886998"/>
    </source>
</evidence>
<reference evidence="2" key="1">
    <citation type="submission" date="2020-08" db="EMBL/GenBank/DDBJ databases">
        <title>Multicomponent nature underlies the extraordinary mechanical properties of spider dragline silk.</title>
        <authorList>
            <person name="Kono N."/>
            <person name="Nakamura H."/>
            <person name="Mori M."/>
            <person name="Yoshida Y."/>
            <person name="Ohtoshi R."/>
            <person name="Malay A.D."/>
            <person name="Moran D.A.P."/>
            <person name="Tomita M."/>
            <person name="Numata K."/>
            <person name="Arakawa K."/>
        </authorList>
    </citation>
    <scope>NUCLEOTIDE SEQUENCE</scope>
</reference>
<name>A0A8X6YXT1_9ARAC</name>
<accession>A0A8X6YXT1</accession>